<keyword evidence="2" id="KW-1185">Reference proteome</keyword>
<reference evidence="2" key="1">
    <citation type="submission" date="2017-01" db="EMBL/GenBank/DDBJ databases">
        <authorList>
            <person name="Varghese N."/>
            <person name="Submissions S."/>
        </authorList>
    </citation>
    <scope>NUCLEOTIDE SEQUENCE [LARGE SCALE GENOMIC DNA]</scope>
    <source>
        <strain evidence="2">DSM 23145</strain>
    </source>
</reference>
<sequence length="43" mass="4881">MITQSYLTDLTYKINGACIEVHKILGPGLLEKVYHEALKEEFA</sequence>
<accession>A0A1N7J545</accession>
<dbReference type="Proteomes" id="UP000185839">
    <property type="component" value="Unassembled WGS sequence"/>
</dbReference>
<organism evidence="1 2">
    <name type="scientific">Kaistella chaponensis</name>
    <dbReference type="NCBI Taxonomy" id="713588"/>
    <lineage>
        <taxon>Bacteria</taxon>
        <taxon>Pseudomonadati</taxon>
        <taxon>Bacteroidota</taxon>
        <taxon>Flavobacteriia</taxon>
        <taxon>Flavobacteriales</taxon>
        <taxon>Weeksellaceae</taxon>
        <taxon>Chryseobacterium group</taxon>
        <taxon>Kaistella</taxon>
    </lineage>
</organism>
<proteinExistence type="predicted"/>
<dbReference type="AlphaFoldDB" id="A0A1N7J545"/>
<protein>
    <submittedName>
        <fullName evidence="1">GxxExxY protein</fullName>
    </submittedName>
</protein>
<dbReference type="InterPro" id="IPR026350">
    <property type="entry name" value="GxxExxY"/>
</dbReference>
<dbReference type="Pfam" id="PF13366">
    <property type="entry name" value="PDDEXK_3"/>
    <property type="match status" value="1"/>
</dbReference>
<dbReference type="NCBIfam" id="TIGR04256">
    <property type="entry name" value="GxxExxY"/>
    <property type="match status" value="1"/>
</dbReference>
<evidence type="ECO:0000313" key="2">
    <source>
        <dbReference type="Proteomes" id="UP000185839"/>
    </source>
</evidence>
<dbReference type="EMBL" id="FTOI01000001">
    <property type="protein sequence ID" value="SIS44419.1"/>
    <property type="molecule type" value="Genomic_DNA"/>
</dbReference>
<dbReference type="STRING" id="713588.SAMN05421789_101109"/>
<evidence type="ECO:0000313" key="1">
    <source>
        <dbReference type="EMBL" id="SIS44419.1"/>
    </source>
</evidence>
<gene>
    <name evidence="1" type="ORF">SAMN05421789_101109</name>
</gene>
<name>A0A1N7J545_9FLAO</name>